<dbReference type="Proteomes" id="UP001159363">
    <property type="component" value="Chromosome 10"/>
</dbReference>
<accession>A0ABQ9GL57</accession>
<name>A0ABQ9GL57_9NEOP</name>
<evidence type="ECO:0000313" key="2">
    <source>
        <dbReference type="Proteomes" id="UP001159363"/>
    </source>
</evidence>
<sequence length="183" mass="20955">MSYEMLLSCGTTNGLLDKFGQGNTCLGMFIAVEIFSHLENLSKPHQERKQIVSRALAPAETVKCAFTDLGREEKFDDIFERCNSYVEELDLEPVKTQRIRKPPKKYFSEANCHVETDARKYFHNQFYEARDTAVVQTGVQFQQSLMEQYKKIGTILIPGEVSKVVDNYLEIDSDSLKLQVSII</sequence>
<proteinExistence type="predicted"/>
<reference evidence="1 2" key="1">
    <citation type="submission" date="2023-02" db="EMBL/GenBank/DDBJ databases">
        <title>LHISI_Scaffold_Assembly.</title>
        <authorList>
            <person name="Stuart O.P."/>
            <person name="Cleave R."/>
            <person name="Magrath M.J.L."/>
            <person name="Mikheyev A.S."/>
        </authorList>
    </citation>
    <scope>NUCLEOTIDE SEQUENCE [LARGE SCALE GENOMIC DNA]</scope>
    <source>
        <strain evidence="1">Daus_M_001</strain>
        <tissue evidence="1">Leg muscle</tissue>
    </source>
</reference>
<keyword evidence="2" id="KW-1185">Reference proteome</keyword>
<dbReference type="EMBL" id="JARBHB010000011">
    <property type="protein sequence ID" value="KAJ8872750.1"/>
    <property type="molecule type" value="Genomic_DNA"/>
</dbReference>
<evidence type="ECO:0000313" key="1">
    <source>
        <dbReference type="EMBL" id="KAJ8872750.1"/>
    </source>
</evidence>
<gene>
    <name evidence="1" type="ORF">PR048_026366</name>
</gene>
<organism evidence="1 2">
    <name type="scientific">Dryococelus australis</name>
    <dbReference type="NCBI Taxonomy" id="614101"/>
    <lineage>
        <taxon>Eukaryota</taxon>
        <taxon>Metazoa</taxon>
        <taxon>Ecdysozoa</taxon>
        <taxon>Arthropoda</taxon>
        <taxon>Hexapoda</taxon>
        <taxon>Insecta</taxon>
        <taxon>Pterygota</taxon>
        <taxon>Neoptera</taxon>
        <taxon>Polyneoptera</taxon>
        <taxon>Phasmatodea</taxon>
        <taxon>Verophasmatodea</taxon>
        <taxon>Anareolatae</taxon>
        <taxon>Phasmatidae</taxon>
        <taxon>Eurycanthinae</taxon>
        <taxon>Dryococelus</taxon>
    </lineage>
</organism>
<protein>
    <submittedName>
        <fullName evidence="1">Uncharacterized protein</fullName>
    </submittedName>
</protein>
<comment type="caution">
    <text evidence="1">The sequence shown here is derived from an EMBL/GenBank/DDBJ whole genome shotgun (WGS) entry which is preliminary data.</text>
</comment>